<gene>
    <name evidence="1" type="ORF">HanXRQr2_Chr06g0261151</name>
</gene>
<reference evidence="1" key="2">
    <citation type="submission" date="2020-06" db="EMBL/GenBank/DDBJ databases">
        <title>Helianthus annuus Genome sequencing and assembly Release 2.</title>
        <authorList>
            <person name="Gouzy J."/>
            <person name="Langlade N."/>
            <person name="Munos S."/>
        </authorList>
    </citation>
    <scope>NUCLEOTIDE SEQUENCE</scope>
    <source>
        <tissue evidence="1">Leaves</tissue>
    </source>
</reference>
<evidence type="ECO:0000313" key="2">
    <source>
        <dbReference type="Proteomes" id="UP000215914"/>
    </source>
</evidence>
<dbReference type="AlphaFoldDB" id="A0A9K3NK46"/>
<accession>A0A9K3NK46</accession>
<sequence>MISTVSVFTAKSMHWSVQLSSSGMLKVRLPSSGCFSKFTHVSCFSAGTPLVGAVS</sequence>
<keyword evidence="2" id="KW-1185">Reference proteome</keyword>
<name>A0A9K3NK46_HELAN</name>
<proteinExistence type="predicted"/>
<dbReference type="Gramene" id="mRNA:HanXRQr2_Chr06g0261151">
    <property type="protein sequence ID" value="CDS:HanXRQr2_Chr06g0261151.1"/>
    <property type="gene ID" value="HanXRQr2_Chr06g0261151"/>
</dbReference>
<organism evidence="1 2">
    <name type="scientific">Helianthus annuus</name>
    <name type="common">Common sunflower</name>
    <dbReference type="NCBI Taxonomy" id="4232"/>
    <lineage>
        <taxon>Eukaryota</taxon>
        <taxon>Viridiplantae</taxon>
        <taxon>Streptophyta</taxon>
        <taxon>Embryophyta</taxon>
        <taxon>Tracheophyta</taxon>
        <taxon>Spermatophyta</taxon>
        <taxon>Magnoliopsida</taxon>
        <taxon>eudicotyledons</taxon>
        <taxon>Gunneridae</taxon>
        <taxon>Pentapetalae</taxon>
        <taxon>asterids</taxon>
        <taxon>campanulids</taxon>
        <taxon>Asterales</taxon>
        <taxon>Asteraceae</taxon>
        <taxon>Asteroideae</taxon>
        <taxon>Heliantheae alliance</taxon>
        <taxon>Heliantheae</taxon>
        <taxon>Helianthus</taxon>
    </lineage>
</organism>
<comment type="caution">
    <text evidence="1">The sequence shown here is derived from an EMBL/GenBank/DDBJ whole genome shotgun (WGS) entry which is preliminary data.</text>
</comment>
<reference evidence="1" key="1">
    <citation type="journal article" date="2017" name="Nature">
        <title>The sunflower genome provides insights into oil metabolism, flowering and Asterid evolution.</title>
        <authorList>
            <person name="Badouin H."/>
            <person name="Gouzy J."/>
            <person name="Grassa C.J."/>
            <person name="Murat F."/>
            <person name="Staton S.E."/>
            <person name="Cottret L."/>
            <person name="Lelandais-Briere C."/>
            <person name="Owens G.L."/>
            <person name="Carrere S."/>
            <person name="Mayjonade B."/>
            <person name="Legrand L."/>
            <person name="Gill N."/>
            <person name="Kane N.C."/>
            <person name="Bowers J.E."/>
            <person name="Hubner S."/>
            <person name="Bellec A."/>
            <person name="Berard A."/>
            <person name="Berges H."/>
            <person name="Blanchet N."/>
            <person name="Boniface M.C."/>
            <person name="Brunel D."/>
            <person name="Catrice O."/>
            <person name="Chaidir N."/>
            <person name="Claudel C."/>
            <person name="Donnadieu C."/>
            <person name="Faraut T."/>
            <person name="Fievet G."/>
            <person name="Helmstetter N."/>
            <person name="King M."/>
            <person name="Knapp S.J."/>
            <person name="Lai Z."/>
            <person name="Le Paslier M.C."/>
            <person name="Lippi Y."/>
            <person name="Lorenzon L."/>
            <person name="Mandel J.R."/>
            <person name="Marage G."/>
            <person name="Marchand G."/>
            <person name="Marquand E."/>
            <person name="Bret-Mestries E."/>
            <person name="Morien E."/>
            <person name="Nambeesan S."/>
            <person name="Nguyen T."/>
            <person name="Pegot-Espagnet P."/>
            <person name="Pouilly N."/>
            <person name="Raftis F."/>
            <person name="Sallet E."/>
            <person name="Schiex T."/>
            <person name="Thomas J."/>
            <person name="Vandecasteele C."/>
            <person name="Vares D."/>
            <person name="Vear F."/>
            <person name="Vautrin S."/>
            <person name="Crespi M."/>
            <person name="Mangin B."/>
            <person name="Burke J.M."/>
            <person name="Salse J."/>
            <person name="Munos S."/>
            <person name="Vincourt P."/>
            <person name="Rieseberg L.H."/>
            <person name="Langlade N.B."/>
        </authorList>
    </citation>
    <scope>NUCLEOTIDE SEQUENCE</scope>
    <source>
        <tissue evidence="1">Leaves</tissue>
    </source>
</reference>
<dbReference type="EMBL" id="MNCJ02000321">
    <property type="protein sequence ID" value="KAF5802580.1"/>
    <property type="molecule type" value="Genomic_DNA"/>
</dbReference>
<dbReference type="Proteomes" id="UP000215914">
    <property type="component" value="Unassembled WGS sequence"/>
</dbReference>
<protein>
    <submittedName>
        <fullName evidence="1">Uncharacterized protein</fullName>
    </submittedName>
</protein>
<evidence type="ECO:0000313" key="1">
    <source>
        <dbReference type="EMBL" id="KAF5802580.1"/>
    </source>
</evidence>